<keyword evidence="3" id="KW-0285">Flavoprotein</keyword>
<dbReference type="InterPro" id="IPR036318">
    <property type="entry name" value="FAD-bd_PCMH-like_sf"/>
</dbReference>
<name>A0ABZ2LAI9_9BACT</name>
<sequence>MDDPLSGSTCVVHVPGSEGYARTTGLWNGAIERQPALVVACFTPRDVRAALLAARAAGLPVSVRNGGRDWVGRSLRDGGLVLDLTPMRECTVNAEALEVTLAAGVTGADLNAAVGRHGLIAMIGNEGTISMTGLLSGGGYGPLTTRFGLALDSLLAAEVVLADGRIASCDATHNRDLFWAIRGGGGNFGVITSMRLRLHKVGRVLSGIIVFPWAEASAVLARFSSMMQAAPDELAGATILSLGPSGDPVVMISPTWSGELERGRQIVREMESFGTPMVSKVEPMAASDLLSITNGKLVSGRGYSLATRWLADLSPDVVSALVSAYDDRTSPVSSIILHHFHGAGTRVPPEDTAFGMRRPHFSALIYGVWEPAHLDGTKHRRWAHDLSLKLSNWALPGGYANLLHHDAREQVASAFGPNGRRLLELKARFDPDDVFSAIPLPGR</sequence>
<keyword evidence="8" id="KW-1185">Reference proteome</keyword>
<dbReference type="InterPro" id="IPR016167">
    <property type="entry name" value="FAD-bd_PCMH_sub1"/>
</dbReference>
<dbReference type="InterPro" id="IPR006094">
    <property type="entry name" value="Oxid_FAD_bind_N"/>
</dbReference>
<dbReference type="PROSITE" id="PS51387">
    <property type="entry name" value="FAD_PCMH"/>
    <property type="match status" value="1"/>
</dbReference>
<evidence type="ECO:0000256" key="5">
    <source>
        <dbReference type="ARBA" id="ARBA00023002"/>
    </source>
</evidence>
<dbReference type="Gene3D" id="3.30.465.10">
    <property type="match status" value="1"/>
</dbReference>
<evidence type="ECO:0000259" key="6">
    <source>
        <dbReference type="PROSITE" id="PS51387"/>
    </source>
</evidence>
<accession>A0ABZ2LAI9</accession>
<dbReference type="InterPro" id="IPR050416">
    <property type="entry name" value="FAD-linked_Oxidoreductase"/>
</dbReference>
<dbReference type="SUPFAM" id="SSF56176">
    <property type="entry name" value="FAD-binding/transporter-associated domain-like"/>
    <property type="match status" value="1"/>
</dbReference>
<organism evidence="7 8">
    <name type="scientific">Pendulispora rubella</name>
    <dbReference type="NCBI Taxonomy" id="2741070"/>
    <lineage>
        <taxon>Bacteria</taxon>
        <taxon>Pseudomonadati</taxon>
        <taxon>Myxococcota</taxon>
        <taxon>Myxococcia</taxon>
        <taxon>Myxococcales</taxon>
        <taxon>Sorangiineae</taxon>
        <taxon>Pendulisporaceae</taxon>
        <taxon>Pendulispora</taxon>
    </lineage>
</organism>
<dbReference type="RefSeq" id="WP_394835860.1">
    <property type="nucleotide sequence ID" value="NZ_CP089929.1"/>
</dbReference>
<protein>
    <submittedName>
        <fullName evidence="7">FAD-binding oxidoreductase</fullName>
    </submittedName>
</protein>
<evidence type="ECO:0000256" key="4">
    <source>
        <dbReference type="ARBA" id="ARBA00022827"/>
    </source>
</evidence>
<feature type="domain" description="FAD-binding PCMH-type" evidence="6">
    <location>
        <begin position="31"/>
        <end position="201"/>
    </location>
</feature>
<dbReference type="Proteomes" id="UP001374803">
    <property type="component" value="Chromosome"/>
</dbReference>
<reference evidence="7" key="1">
    <citation type="submission" date="2021-12" db="EMBL/GenBank/DDBJ databases">
        <title>Discovery of the Pendulisporaceae a myxobacterial family with distinct sporulation behavior and unique specialized metabolism.</title>
        <authorList>
            <person name="Garcia R."/>
            <person name="Popoff A."/>
            <person name="Bader C.D."/>
            <person name="Loehr J."/>
            <person name="Walesch S."/>
            <person name="Walt C."/>
            <person name="Boldt J."/>
            <person name="Bunk B."/>
            <person name="Haeckl F.J.F.P.J."/>
            <person name="Gunesch A.P."/>
            <person name="Birkelbach J."/>
            <person name="Nuebel U."/>
            <person name="Pietschmann T."/>
            <person name="Bach T."/>
            <person name="Mueller R."/>
        </authorList>
    </citation>
    <scope>NUCLEOTIDE SEQUENCE</scope>
    <source>
        <strain evidence="7">MSr11367</strain>
    </source>
</reference>
<evidence type="ECO:0000256" key="1">
    <source>
        <dbReference type="ARBA" id="ARBA00001974"/>
    </source>
</evidence>
<evidence type="ECO:0000313" key="7">
    <source>
        <dbReference type="EMBL" id="WXB06210.1"/>
    </source>
</evidence>
<dbReference type="Gene3D" id="3.30.43.10">
    <property type="entry name" value="Uridine Diphospho-n-acetylenolpyruvylglucosamine Reductase, domain 2"/>
    <property type="match status" value="1"/>
</dbReference>
<comment type="similarity">
    <text evidence="2">Belongs to the oxygen-dependent FAD-linked oxidoreductase family.</text>
</comment>
<dbReference type="PANTHER" id="PTHR42973:SF39">
    <property type="entry name" value="FAD-BINDING PCMH-TYPE DOMAIN-CONTAINING PROTEIN"/>
    <property type="match status" value="1"/>
</dbReference>
<evidence type="ECO:0000256" key="2">
    <source>
        <dbReference type="ARBA" id="ARBA00005466"/>
    </source>
</evidence>
<evidence type="ECO:0000313" key="8">
    <source>
        <dbReference type="Proteomes" id="UP001374803"/>
    </source>
</evidence>
<proteinExistence type="inferred from homology"/>
<dbReference type="InterPro" id="IPR012951">
    <property type="entry name" value="BBE"/>
</dbReference>
<dbReference type="Pfam" id="PF01565">
    <property type="entry name" value="FAD_binding_4"/>
    <property type="match status" value="1"/>
</dbReference>
<keyword evidence="5" id="KW-0560">Oxidoreductase</keyword>
<dbReference type="InterPro" id="IPR016166">
    <property type="entry name" value="FAD-bd_PCMH"/>
</dbReference>
<dbReference type="Gene3D" id="3.40.462.20">
    <property type="match status" value="1"/>
</dbReference>
<dbReference type="Pfam" id="PF08031">
    <property type="entry name" value="BBE"/>
    <property type="match status" value="1"/>
</dbReference>
<evidence type="ECO:0000256" key="3">
    <source>
        <dbReference type="ARBA" id="ARBA00022630"/>
    </source>
</evidence>
<dbReference type="InterPro" id="IPR016169">
    <property type="entry name" value="FAD-bd_PCMH_sub2"/>
</dbReference>
<comment type="cofactor">
    <cofactor evidence="1">
        <name>FAD</name>
        <dbReference type="ChEBI" id="CHEBI:57692"/>
    </cofactor>
</comment>
<dbReference type="PANTHER" id="PTHR42973">
    <property type="entry name" value="BINDING OXIDOREDUCTASE, PUTATIVE (AFU_ORTHOLOGUE AFUA_1G17690)-RELATED"/>
    <property type="match status" value="1"/>
</dbReference>
<dbReference type="EMBL" id="CP089983">
    <property type="protein sequence ID" value="WXB06210.1"/>
    <property type="molecule type" value="Genomic_DNA"/>
</dbReference>
<keyword evidence="4" id="KW-0274">FAD</keyword>
<gene>
    <name evidence="7" type="ORF">LVJ94_02985</name>
</gene>